<feature type="transmembrane region" description="Helical" evidence="1">
    <location>
        <begin position="299"/>
        <end position="321"/>
    </location>
</feature>
<dbReference type="AlphaFoldDB" id="A0A9W8THY0"/>
<keyword evidence="1" id="KW-0472">Membrane</keyword>
<keyword evidence="1" id="KW-1133">Transmembrane helix</keyword>
<dbReference type="Proteomes" id="UP001148614">
    <property type="component" value="Unassembled WGS sequence"/>
</dbReference>
<accession>A0A9W8THY0</accession>
<gene>
    <name evidence="2" type="ORF">NPX13_g8960</name>
</gene>
<feature type="transmembrane region" description="Helical" evidence="1">
    <location>
        <begin position="60"/>
        <end position="79"/>
    </location>
</feature>
<keyword evidence="1" id="KW-0812">Transmembrane</keyword>
<name>A0A9W8THY0_9PEZI</name>
<proteinExistence type="predicted"/>
<keyword evidence="3" id="KW-1185">Reference proteome</keyword>
<sequence>MDSYEQGPPQQLAGSALPANPDTHYQVPPMNIPVILESNRFPSFIRASQDVVGLLGPLNVSQFLLIATAMTPVILLWAPKSTIRRALYPIQLFCLAATLVAPLPPGQSQADLYNLGLQVGTIGARILDRIYMHNPEDTFLLVGVDDEPHKGPASYNTGGKARWAIELILSARGIGWNWQVSGVPRPETAPTRWSFVRSRVRTTLLTFTLIHAVTLIASHILHVDDDNSFLRNTFFLRFFTTAAWLTVIYGHLTLPENLVAIFFVTTGLGGRFASPQQWPPMFSDIMRPKSRMGRLSRRYGILFLSFIVSGAIHAFGSYMVTRDSPQGVSDGGAAVYFLAQPTAILIEDAVSAALGIVDDGKPSGRRRVIGYTYVSLFWLWCFPSLKVIPLALAHGLQGNGAESQMLAAVRACLELSEALPFNPAKSAWEYLEGNTF</sequence>
<dbReference type="EMBL" id="JANPWZ010002078">
    <property type="protein sequence ID" value="KAJ3561402.1"/>
    <property type="molecule type" value="Genomic_DNA"/>
</dbReference>
<evidence type="ECO:0000256" key="1">
    <source>
        <dbReference type="SAM" id="Phobius"/>
    </source>
</evidence>
<feature type="transmembrane region" description="Helical" evidence="1">
    <location>
        <begin position="203"/>
        <end position="222"/>
    </location>
</feature>
<evidence type="ECO:0000313" key="3">
    <source>
        <dbReference type="Proteomes" id="UP001148614"/>
    </source>
</evidence>
<comment type="caution">
    <text evidence="2">The sequence shown here is derived from an EMBL/GenBank/DDBJ whole genome shotgun (WGS) entry which is preliminary data.</text>
</comment>
<evidence type="ECO:0000313" key="2">
    <source>
        <dbReference type="EMBL" id="KAJ3561402.1"/>
    </source>
</evidence>
<feature type="transmembrane region" description="Helical" evidence="1">
    <location>
        <begin position="333"/>
        <end position="356"/>
    </location>
</feature>
<evidence type="ECO:0008006" key="4">
    <source>
        <dbReference type="Google" id="ProtNLM"/>
    </source>
</evidence>
<protein>
    <recommendedName>
        <fullName evidence="4">Wax synthase domain-containing protein</fullName>
    </recommendedName>
</protein>
<feature type="transmembrane region" description="Helical" evidence="1">
    <location>
        <begin position="368"/>
        <end position="388"/>
    </location>
</feature>
<organism evidence="2 3">
    <name type="scientific">Xylaria arbuscula</name>
    <dbReference type="NCBI Taxonomy" id="114810"/>
    <lineage>
        <taxon>Eukaryota</taxon>
        <taxon>Fungi</taxon>
        <taxon>Dikarya</taxon>
        <taxon>Ascomycota</taxon>
        <taxon>Pezizomycotina</taxon>
        <taxon>Sordariomycetes</taxon>
        <taxon>Xylariomycetidae</taxon>
        <taxon>Xylariales</taxon>
        <taxon>Xylariaceae</taxon>
        <taxon>Xylaria</taxon>
    </lineage>
</organism>
<reference evidence="2" key="1">
    <citation type="submission" date="2022-07" db="EMBL/GenBank/DDBJ databases">
        <title>Genome Sequence of Xylaria arbuscula.</title>
        <authorList>
            <person name="Buettner E."/>
        </authorList>
    </citation>
    <scope>NUCLEOTIDE SEQUENCE</scope>
    <source>
        <strain evidence="2">VT107</strain>
    </source>
</reference>